<gene>
    <name evidence="2" type="ORF">O4G74_15570</name>
</gene>
<dbReference type="RefSeq" id="WP_269403464.1">
    <property type="nucleotide sequence ID" value="NZ_JAPWGW010000006.1"/>
</dbReference>
<proteinExistence type="predicted"/>
<evidence type="ECO:0000313" key="2">
    <source>
        <dbReference type="EMBL" id="MCZ4299479.1"/>
    </source>
</evidence>
<organism evidence="2 3">
    <name type="scientific">Henriciella marina</name>
    <dbReference type="NCBI Taxonomy" id="453851"/>
    <lineage>
        <taxon>Bacteria</taxon>
        <taxon>Pseudomonadati</taxon>
        <taxon>Pseudomonadota</taxon>
        <taxon>Alphaproteobacteria</taxon>
        <taxon>Hyphomonadales</taxon>
        <taxon>Hyphomonadaceae</taxon>
        <taxon>Henriciella</taxon>
    </lineage>
</organism>
<accession>A0ABT4LYL9</accession>
<feature type="chain" id="PRO_5046862060" description="PRC-barrel domain-containing protein" evidence="1">
    <location>
        <begin position="28"/>
        <end position="181"/>
    </location>
</feature>
<keyword evidence="1" id="KW-0732">Signal</keyword>
<protein>
    <recommendedName>
        <fullName evidence="4">PRC-barrel domain-containing protein</fullName>
    </recommendedName>
</protein>
<sequence length="181" mass="19189">MSVPRSRPIKIALILATGFAVTAPVLAQSAETYVANGRYASDYEVGTWPDSERARQTNYLEQQYMASDELLGGPVAKPGEPRFGRAAVAEVGAIRSELRLASATNAMDGGSAAPVQPTGPKAGMRVVDAYGDEIGSVAMVQSEDGRVDAVWVRITSGTATDLVQLTRERFDIESGRVIITG</sequence>
<feature type="signal peptide" evidence="1">
    <location>
        <begin position="1"/>
        <end position="27"/>
    </location>
</feature>
<evidence type="ECO:0000313" key="3">
    <source>
        <dbReference type="Proteomes" id="UP001083770"/>
    </source>
</evidence>
<name>A0ABT4LYL9_9PROT</name>
<keyword evidence="3" id="KW-1185">Reference proteome</keyword>
<comment type="caution">
    <text evidence="2">The sequence shown here is derived from an EMBL/GenBank/DDBJ whole genome shotgun (WGS) entry which is preliminary data.</text>
</comment>
<evidence type="ECO:0008006" key="4">
    <source>
        <dbReference type="Google" id="ProtNLM"/>
    </source>
</evidence>
<dbReference type="EMBL" id="JAPWGW010000006">
    <property type="protein sequence ID" value="MCZ4299479.1"/>
    <property type="molecule type" value="Genomic_DNA"/>
</dbReference>
<dbReference type="Proteomes" id="UP001083770">
    <property type="component" value="Unassembled WGS sequence"/>
</dbReference>
<reference evidence="2" key="1">
    <citation type="submission" date="2022-12" db="EMBL/GenBank/DDBJ databases">
        <title>Bacterial isolates from different developmental stages of Nematostella vectensis.</title>
        <authorList>
            <person name="Fraune S."/>
        </authorList>
    </citation>
    <scope>NUCLEOTIDE SEQUENCE</scope>
    <source>
        <strain evidence="2">G21632-S1</strain>
    </source>
</reference>
<evidence type="ECO:0000256" key="1">
    <source>
        <dbReference type="SAM" id="SignalP"/>
    </source>
</evidence>